<dbReference type="GO" id="GO:0008201">
    <property type="term" value="F:heparin binding"/>
    <property type="evidence" value="ECO:0007669"/>
    <property type="project" value="TreeGrafter"/>
</dbReference>
<dbReference type="PANTHER" id="PTHR46544:SF1">
    <property type="entry name" value="EXTRACELLULAR MATRIX PROTEIN 2"/>
    <property type="match status" value="1"/>
</dbReference>
<dbReference type="GO" id="GO:0010811">
    <property type="term" value="P:positive regulation of cell-substrate adhesion"/>
    <property type="evidence" value="ECO:0007669"/>
    <property type="project" value="TreeGrafter"/>
</dbReference>
<dbReference type="InterPro" id="IPR001611">
    <property type="entry name" value="Leu-rich_rpt"/>
</dbReference>
<dbReference type="AlphaFoldDB" id="A0A8S4BEP8"/>
<dbReference type="SMART" id="SM00364">
    <property type="entry name" value="LRR_BAC"/>
    <property type="match status" value="4"/>
</dbReference>
<dbReference type="Pfam" id="PF00560">
    <property type="entry name" value="LRR_1"/>
    <property type="match status" value="1"/>
</dbReference>
<organism evidence="3 4">
    <name type="scientific">Menidia menidia</name>
    <name type="common">Atlantic silverside</name>
    <dbReference type="NCBI Taxonomy" id="238744"/>
    <lineage>
        <taxon>Eukaryota</taxon>
        <taxon>Metazoa</taxon>
        <taxon>Chordata</taxon>
        <taxon>Craniata</taxon>
        <taxon>Vertebrata</taxon>
        <taxon>Euteleostomi</taxon>
        <taxon>Actinopterygii</taxon>
        <taxon>Neopterygii</taxon>
        <taxon>Teleostei</taxon>
        <taxon>Neoteleostei</taxon>
        <taxon>Acanthomorphata</taxon>
        <taxon>Ovalentaria</taxon>
        <taxon>Atherinomorphae</taxon>
        <taxon>Atheriniformes</taxon>
        <taxon>Atherinopsidae</taxon>
        <taxon>Menidiinae</taxon>
        <taxon>Menidia</taxon>
    </lineage>
</organism>
<evidence type="ECO:0000313" key="3">
    <source>
        <dbReference type="EMBL" id="CAG5977149.1"/>
    </source>
</evidence>
<evidence type="ECO:0000313" key="4">
    <source>
        <dbReference type="Proteomes" id="UP000677803"/>
    </source>
</evidence>
<name>A0A8S4BEP8_9TELE</name>
<dbReference type="Proteomes" id="UP000677803">
    <property type="component" value="Unassembled WGS sequence"/>
</dbReference>
<dbReference type="GO" id="GO:0030198">
    <property type="term" value="P:extracellular matrix organization"/>
    <property type="evidence" value="ECO:0007669"/>
    <property type="project" value="TreeGrafter"/>
</dbReference>
<reference evidence="3" key="1">
    <citation type="submission" date="2021-05" db="EMBL/GenBank/DDBJ databases">
        <authorList>
            <person name="Tigano A."/>
        </authorList>
    </citation>
    <scope>NUCLEOTIDE SEQUENCE</scope>
</reference>
<sequence>MWRFVIKLLLSNNRKLHNGSSELLSASAPLMFLFGNAISSIPEGAFNGIPNLEWINLKKNRLRSEGIDPKAFTGLRMLRRLYLDGNLLEIVPPDLPPTLQELKISENRLRAIEDTSFQGLSSLVILELEGNLLSESNVDPLAFAPLAQLSYLRLGRNLFRTVPQGLPESLLELYLENNLIEEISDTVFNKTNNLNVVSLRHNKLDETRIAPLAWINHRNLESIDLSHNELYMVPSYLPRSLIHLVLVGNRIERIPGFVFAHMEPGLEYLYLSYNRLDAEGTEPESFFGTYHSMVEVCLDHNQLANVPSGVNEMTSLHFLRLDHNRIRLIHDEAFCEPDLSGDSTLVALRLENNYIDPNGVSPSAFSCIRASSSVVLKPQNTK</sequence>
<dbReference type="InterPro" id="IPR003591">
    <property type="entry name" value="Leu-rich_rpt_typical-subtyp"/>
</dbReference>
<dbReference type="InterPro" id="IPR032675">
    <property type="entry name" value="LRR_dom_sf"/>
</dbReference>
<dbReference type="SUPFAM" id="SSF52058">
    <property type="entry name" value="L domain-like"/>
    <property type="match status" value="1"/>
</dbReference>
<dbReference type="FunFam" id="3.80.10.10:FF:000284">
    <property type="entry name" value="extracellular matrix protein 2 isoform X1"/>
    <property type="match status" value="1"/>
</dbReference>
<keyword evidence="2" id="KW-0677">Repeat</keyword>
<dbReference type="Pfam" id="PF13855">
    <property type="entry name" value="LRR_8"/>
    <property type="match status" value="3"/>
</dbReference>
<evidence type="ECO:0000256" key="2">
    <source>
        <dbReference type="ARBA" id="ARBA00022737"/>
    </source>
</evidence>
<dbReference type="GO" id="GO:0031012">
    <property type="term" value="C:extracellular matrix"/>
    <property type="evidence" value="ECO:0007669"/>
    <property type="project" value="TreeGrafter"/>
</dbReference>
<dbReference type="GO" id="GO:0070052">
    <property type="term" value="F:collagen V binding"/>
    <property type="evidence" value="ECO:0007669"/>
    <property type="project" value="TreeGrafter"/>
</dbReference>
<gene>
    <name evidence="3" type="ORF">MMEN_LOCUS15847</name>
</gene>
<accession>A0A8S4BEP8</accession>
<dbReference type="InterPro" id="IPR043184">
    <property type="entry name" value="ECM2"/>
</dbReference>
<dbReference type="PROSITE" id="PS51450">
    <property type="entry name" value="LRR"/>
    <property type="match status" value="2"/>
</dbReference>
<evidence type="ECO:0000256" key="1">
    <source>
        <dbReference type="ARBA" id="ARBA00022614"/>
    </source>
</evidence>
<dbReference type="EMBL" id="CAJRST010033334">
    <property type="protein sequence ID" value="CAG5977149.1"/>
    <property type="molecule type" value="Genomic_DNA"/>
</dbReference>
<keyword evidence="4" id="KW-1185">Reference proteome</keyword>
<comment type="caution">
    <text evidence="3">The sequence shown here is derived from an EMBL/GenBank/DDBJ whole genome shotgun (WGS) entry which is preliminary data.</text>
</comment>
<dbReference type="SMART" id="SM00369">
    <property type="entry name" value="LRR_TYP"/>
    <property type="match status" value="10"/>
</dbReference>
<dbReference type="Gene3D" id="3.80.10.10">
    <property type="entry name" value="Ribonuclease Inhibitor"/>
    <property type="match status" value="2"/>
</dbReference>
<protein>
    <submittedName>
        <fullName evidence="3">(Atlantic silverside) hypothetical protein</fullName>
    </submittedName>
</protein>
<keyword evidence="1" id="KW-0433">Leucine-rich repeat</keyword>
<dbReference type="PANTHER" id="PTHR46544">
    <property type="entry name" value="EXTRACELLULAR MATRIX PROTEIN 2-RELATED"/>
    <property type="match status" value="1"/>
</dbReference>
<proteinExistence type="predicted"/>
<dbReference type="FunFam" id="3.80.10.10:FF:000130">
    <property type="entry name" value="extracellular matrix protein 2 isoform X1"/>
    <property type="match status" value="1"/>
</dbReference>
<dbReference type="OrthoDB" id="676979at2759"/>